<dbReference type="SUPFAM" id="SSF47473">
    <property type="entry name" value="EF-hand"/>
    <property type="match status" value="1"/>
</dbReference>
<dbReference type="GO" id="GO:0005509">
    <property type="term" value="F:calcium ion binding"/>
    <property type="evidence" value="ECO:0007669"/>
    <property type="project" value="InterPro"/>
</dbReference>
<dbReference type="InterPro" id="IPR051581">
    <property type="entry name" value="Ca-bind"/>
</dbReference>
<dbReference type="Proteomes" id="UP000009022">
    <property type="component" value="Unassembled WGS sequence"/>
</dbReference>
<keyword evidence="1" id="KW-0479">Metal-binding</keyword>
<protein>
    <recommendedName>
        <fullName evidence="4">EF-hand domain-containing protein</fullName>
    </recommendedName>
</protein>
<name>B3S3S5_TRIAD</name>
<keyword evidence="3" id="KW-0106">Calcium</keyword>
<dbReference type="GeneID" id="6756089"/>
<dbReference type="PROSITE" id="PS50222">
    <property type="entry name" value="EF_HAND_2"/>
    <property type="match status" value="1"/>
</dbReference>
<dbReference type="InterPro" id="IPR011992">
    <property type="entry name" value="EF-hand-dom_pair"/>
</dbReference>
<dbReference type="KEGG" id="tad:TRIADDRAFT_58829"/>
<keyword evidence="2" id="KW-0677">Repeat</keyword>
<dbReference type="PhylomeDB" id="B3S3S5"/>
<dbReference type="SMART" id="SM00054">
    <property type="entry name" value="EFh"/>
    <property type="match status" value="2"/>
</dbReference>
<evidence type="ECO:0000256" key="1">
    <source>
        <dbReference type="ARBA" id="ARBA00022723"/>
    </source>
</evidence>
<evidence type="ECO:0000256" key="2">
    <source>
        <dbReference type="ARBA" id="ARBA00022737"/>
    </source>
</evidence>
<dbReference type="AlphaFoldDB" id="B3S3S5"/>
<sequence length="194" mass="22696">MSIDASHESQFRTQCLRQSHMAVDPMERLRLQCLARGSAGIKGFGRLDNYPIRAFRIMDDSHNLELNYDEFRTGLQDYGVQMREDPKMNPRRLRLVEMAFNKMDRTGDGVITIKDMKRVYRATGHPKFKNGEWSEADVFRAYLANFEAPGDVDYRLYCDVNFERKHLERGISKQLSELSLLFCEVQTKFLRAEV</sequence>
<gene>
    <name evidence="5" type="ORF">TRIADDRAFT_58829</name>
</gene>
<feature type="domain" description="EF-hand" evidence="4">
    <location>
        <begin position="91"/>
        <end position="126"/>
    </location>
</feature>
<dbReference type="CTD" id="6756089"/>
<reference evidence="5 6" key="1">
    <citation type="journal article" date="2008" name="Nature">
        <title>The Trichoplax genome and the nature of placozoans.</title>
        <authorList>
            <person name="Srivastava M."/>
            <person name="Begovic E."/>
            <person name="Chapman J."/>
            <person name="Putnam N.H."/>
            <person name="Hellsten U."/>
            <person name="Kawashima T."/>
            <person name="Kuo A."/>
            <person name="Mitros T."/>
            <person name="Salamov A."/>
            <person name="Carpenter M.L."/>
            <person name="Signorovitch A.Y."/>
            <person name="Moreno M.A."/>
            <person name="Kamm K."/>
            <person name="Grimwood J."/>
            <person name="Schmutz J."/>
            <person name="Shapiro H."/>
            <person name="Grigoriev I.V."/>
            <person name="Buss L.W."/>
            <person name="Schierwater B."/>
            <person name="Dellaporta S.L."/>
            <person name="Rokhsar D.S."/>
        </authorList>
    </citation>
    <scope>NUCLEOTIDE SEQUENCE [LARGE SCALE GENOMIC DNA]</scope>
    <source>
        <strain evidence="5 6">Grell-BS-1999</strain>
    </source>
</reference>
<dbReference type="PANTHER" id="PTHR34524:SF6">
    <property type="entry name" value="CALCYPHOSINE LIKE"/>
    <property type="match status" value="1"/>
</dbReference>
<dbReference type="OrthoDB" id="444540at2759"/>
<accession>B3S3S5</accession>
<evidence type="ECO:0000313" key="5">
    <source>
        <dbReference type="EMBL" id="EDV22332.1"/>
    </source>
</evidence>
<evidence type="ECO:0000259" key="4">
    <source>
        <dbReference type="PROSITE" id="PS50222"/>
    </source>
</evidence>
<keyword evidence="6" id="KW-1185">Reference proteome</keyword>
<dbReference type="Gene3D" id="1.10.238.10">
    <property type="entry name" value="EF-hand"/>
    <property type="match status" value="1"/>
</dbReference>
<dbReference type="eggNOG" id="KOG0032">
    <property type="taxonomic scope" value="Eukaryota"/>
</dbReference>
<dbReference type="EMBL" id="DS985249">
    <property type="protein sequence ID" value="EDV22332.1"/>
    <property type="molecule type" value="Genomic_DNA"/>
</dbReference>
<dbReference type="HOGENOM" id="CLU_1404119_0_0_1"/>
<dbReference type="InParanoid" id="B3S3S5"/>
<organism evidence="5 6">
    <name type="scientific">Trichoplax adhaerens</name>
    <name type="common">Trichoplax reptans</name>
    <dbReference type="NCBI Taxonomy" id="10228"/>
    <lineage>
        <taxon>Eukaryota</taxon>
        <taxon>Metazoa</taxon>
        <taxon>Placozoa</taxon>
        <taxon>Uniplacotomia</taxon>
        <taxon>Trichoplacea</taxon>
        <taxon>Trichoplacidae</taxon>
        <taxon>Trichoplax</taxon>
    </lineage>
</organism>
<dbReference type="InterPro" id="IPR002048">
    <property type="entry name" value="EF_hand_dom"/>
</dbReference>
<evidence type="ECO:0000256" key="3">
    <source>
        <dbReference type="ARBA" id="ARBA00022837"/>
    </source>
</evidence>
<evidence type="ECO:0000313" key="6">
    <source>
        <dbReference type="Proteomes" id="UP000009022"/>
    </source>
</evidence>
<proteinExistence type="predicted"/>
<dbReference type="PANTHER" id="PTHR34524">
    <property type="entry name" value="CALCYPHOSIN"/>
    <property type="match status" value="1"/>
</dbReference>
<dbReference type="RefSeq" id="XP_002114876.1">
    <property type="nucleotide sequence ID" value="XM_002114840.1"/>
</dbReference>